<evidence type="ECO:0000313" key="1">
    <source>
        <dbReference type="EMBL" id="MEI2454411.1"/>
    </source>
</evidence>
<organism evidence="1 2">
    <name type="scientific">Lysobacter firmicutimachus</name>
    <dbReference type="NCBI Taxonomy" id="1792846"/>
    <lineage>
        <taxon>Bacteria</taxon>
        <taxon>Pseudomonadati</taxon>
        <taxon>Pseudomonadota</taxon>
        <taxon>Gammaproteobacteria</taxon>
        <taxon>Lysobacterales</taxon>
        <taxon>Lysobacteraceae</taxon>
        <taxon>Lysobacter</taxon>
    </lineage>
</organism>
<dbReference type="Proteomes" id="UP001387215">
    <property type="component" value="Unassembled WGS sequence"/>
</dbReference>
<accession>A0ABU8D072</accession>
<comment type="caution">
    <text evidence="1">The sequence shown here is derived from an EMBL/GenBank/DDBJ whole genome shotgun (WGS) entry which is preliminary data.</text>
</comment>
<sequence>MLNIGIAGNHDVGVFAGMEIDHNPMQLLEAEVGRIVGLQRVAEAAEYIQDAAPRPAEQADIARFNGVINAVSNAAGLEIPNMSVKIKAEGFQGVFRVDGRLDSQRLDRELDRRK</sequence>
<name>A0ABU8D072_9GAMM</name>
<dbReference type="RefSeq" id="WP_064748581.1">
    <property type="nucleotide sequence ID" value="NZ_JBANDL010000002.1"/>
</dbReference>
<dbReference type="EMBL" id="JBANDL010000002">
    <property type="protein sequence ID" value="MEI2454411.1"/>
    <property type="molecule type" value="Genomic_DNA"/>
</dbReference>
<keyword evidence="2" id="KW-1185">Reference proteome</keyword>
<proteinExistence type="predicted"/>
<evidence type="ECO:0000313" key="2">
    <source>
        <dbReference type="Proteomes" id="UP001387215"/>
    </source>
</evidence>
<reference evidence="1 2" key="1">
    <citation type="submission" date="2024-02" db="EMBL/GenBank/DDBJ databases">
        <title>Lysobacter Genome Sequencing and Mining.</title>
        <authorList>
            <person name="Bierman J."/>
            <person name="Walker M.C."/>
        </authorList>
    </citation>
    <scope>NUCLEOTIDE SEQUENCE [LARGE SCALE GENOMIC DNA]</scope>
    <source>
        <strain evidence="1 2">PB6250</strain>
    </source>
</reference>
<gene>
    <name evidence="1" type="ORF">V2J18_06935</name>
</gene>
<protein>
    <submittedName>
        <fullName evidence="1">Uncharacterized protein</fullName>
    </submittedName>
</protein>